<dbReference type="PANTHER" id="PTHR31872">
    <property type="entry name" value="TRANSMEMBRANE PROTEIN 179"/>
    <property type="match status" value="1"/>
</dbReference>
<proteinExistence type="inferred from homology"/>
<comment type="caution">
    <text evidence="7">The sequence shown here is derived from an EMBL/GenBank/DDBJ whole genome shotgun (WGS) entry which is preliminary data.</text>
</comment>
<organism evidence="7 8">
    <name type="scientific">Plakobranchus ocellatus</name>
    <dbReference type="NCBI Taxonomy" id="259542"/>
    <lineage>
        <taxon>Eukaryota</taxon>
        <taxon>Metazoa</taxon>
        <taxon>Spiralia</taxon>
        <taxon>Lophotrochozoa</taxon>
        <taxon>Mollusca</taxon>
        <taxon>Gastropoda</taxon>
        <taxon>Heterobranchia</taxon>
        <taxon>Euthyneura</taxon>
        <taxon>Panpulmonata</taxon>
        <taxon>Sacoglossa</taxon>
        <taxon>Placobranchoidea</taxon>
        <taxon>Plakobranchidae</taxon>
        <taxon>Plakobranchus</taxon>
    </lineage>
</organism>
<dbReference type="PANTHER" id="PTHR31872:SF4">
    <property type="entry name" value="TRANSMEMBRANE PROTEIN 179"/>
    <property type="match status" value="1"/>
</dbReference>
<evidence type="ECO:0000313" key="7">
    <source>
        <dbReference type="EMBL" id="GFO34681.1"/>
    </source>
</evidence>
<evidence type="ECO:0000256" key="4">
    <source>
        <dbReference type="ARBA" id="ARBA00023136"/>
    </source>
</evidence>
<accession>A0AAV4CS99</accession>
<feature type="transmembrane region" description="Helical" evidence="6">
    <location>
        <begin position="110"/>
        <end position="130"/>
    </location>
</feature>
<feature type="transmembrane region" description="Helical" evidence="6">
    <location>
        <begin position="66"/>
        <end position="89"/>
    </location>
</feature>
<evidence type="ECO:0008006" key="9">
    <source>
        <dbReference type="Google" id="ProtNLM"/>
    </source>
</evidence>
<feature type="transmembrane region" description="Helical" evidence="6">
    <location>
        <begin position="159"/>
        <end position="179"/>
    </location>
</feature>
<dbReference type="InterPro" id="IPR029673">
    <property type="entry name" value="TMEM179"/>
</dbReference>
<dbReference type="AlphaFoldDB" id="A0AAV4CS99"/>
<gene>
    <name evidence="7" type="ORF">PoB_006118600</name>
</gene>
<keyword evidence="2 6" id="KW-0812">Transmembrane</keyword>
<comment type="subcellular location">
    <subcellularLocation>
        <location evidence="1">Membrane</location>
        <topology evidence="1">Multi-pass membrane protein</topology>
    </subcellularLocation>
</comment>
<evidence type="ECO:0000256" key="3">
    <source>
        <dbReference type="ARBA" id="ARBA00022989"/>
    </source>
</evidence>
<keyword evidence="4 6" id="KW-0472">Membrane</keyword>
<sequence>MSVLDLLTQTLLLRLRLVVYSILILLSFFIIVSVHFMKDLYELKCPLYSDISGRILKDGKVSHCNYPMMVAVFLQLIYLVFRMAILLLLQMGKFQSDMFFFSNILELVYEVVDCIGFFLTFIGACIISAGTNSACDGKIKKQYCDHQADWITASEVAQAGAWISTFAWLFIAVVGFLTLKRAGRIPCLRGGAASASGEARQTETADNDKL</sequence>
<keyword evidence="8" id="KW-1185">Reference proteome</keyword>
<evidence type="ECO:0000256" key="6">
    <source>
        <dbReference type="SAM" id="Phobius"/>
    </source>
</evidence>
<reference evidence="7 8" key="1">
    <citation type="journal article" date="2021" name="Elife">
        <title>Chloroplast acquisition without the gene transfer in kleptoplastic sea slugs, Plakobranchus ocellatus.</title>
        <authorList>
            <person name="Maeda T."/>
            <person name="Takahashi S."/>
            <person name="Yoshida T."/>
            <person name="Shimamura S."/>
            <person name="Takaki Y."/>
            <person name="Nagai Y."/>
            <person name="Toyoda A."/>
            <person name="Suzuki Y."/>
            <person name="Arimoto A."/>
            <person name="Ishii H."/>
            <person name="Satoh N."/>
            <person name="Nishiyama T."/>
            <person name="Hasebe M."/>
            <person name="Maruyama T."/>
            <person name="Minagawa J."/>
            <person name="Obokata J."/>
            <person name="Shigenobu S."/>
        </authorList>
    </citation>
    <scope>NUCLEOTIDE SEQUENCE [LARGE SCALE GENOMIC DNA]</scope>
</reference>
<keyword evidence="3 6" id="KW-1133">Transmembrane helix</keyword>
<dbReference type="InterPro" id="IPR059010">
    <property type="entry name" value="TMEM179-179B"/>
</dbReference>
<evidence type="ECO:0000256" key="5">
    <source>
        <dbReference type="ARBA" id="ARBA00093776"/>
    </source>
</evidence>
<evidence type="ECO:0000313" key="8">
    <source>
        <dbReference type="Proteomes" id="UP000735302"/>
    </source>
</evidence>
<feature type="transmembrane region" description="Helical" evidence="6">
    <location>
        <begin position="17"/>
        <end position="37"/>
    </location>
</feature>
<dbReference type="Pfam" id="PF26158">
    <property type="entry name" value="Claudin_TMEM179-179B"/>
    <property type="match status" value="1"/>
</dbReference>
<evidence type="ECO:0000256" key="1">
    <source>
        <dbReference type="ARBA" id="ARBA00004141"/>
    </source>
</evidence>
<protein>
    <recommendedName>
        <fullName evidence="9">MARVEL domain-containing protein</fullName>
    </recommendedName>
</protein>
<evidence type="ECO:0000256" key="2">
    <source>
        <dbReference type="ARBA" id="ARBA00022692"/>
    </source>
</evidence>
<name>A0AAV4CS99_9GAST</name>
<dbReference type="Proteomes" id="UP000735302">
    <property type="component" value="Unassembled WGS sequence"/>
</dbReference>
<comment type="similarity">
    <text evidence="5">Belongs to the TMEM179 family.</text>
</comment>
<dbReference type="EMBL" id="BLXT01006926">
    <property type="protein sequence ID" value="GFO34681.1"/>
    <property type="molecule type" value="Genomic_DNA"/>
</dbReference>